<keyword evidence="7" id="KW-1185">Reference proteome</keyword>
<dbReference type="SUPFAM" id="SSF55785">
    <property type="entry name" value="PYP-like sensor domain (PAS domain)"/>
    <property type="match status" value="1"/>
</dbReference>
<feature type="domain" description="EAL" evidence="4">
    <location>
        <begin position="299"/>
        <end position="546"/>
    </location>
</feature>
<dbReference type="Gene3D" id="3.20.20.450">
    <property type="entry name" value="EAL domain"/>
    <property type="match status" value="1"/>
</dbReference>
<keyword evidence="6" id="KW-0808">Transferase</keyword>
<dbReference type="SUPFAM" id="SSF141868">
    <property type="entry name" value="EAL domain-like"/>
    <property type="match status" value="1"/>
</dbReference>
<dbReference type="InterPro" id="IPR029787">
    <property type="entry name" value="Nucleotide_cyclase"/>
</dbReference>
<dbReference type="InterPro" id="IPR035919">
    <property type="entry name" value="EAL_sf"/>
</dbReference>
<dbReference type="RefSeq" id="WP_238242313.1">
    <property type="nucleotide sequence ID" value="NZ_BPQP01000004.1"/>
</dbReference>
<dbReference type="Proteomes" id="UP001055125">
    <property type="component" value="Unassembled WGS sequence"/>
</dbReference>
<dbReference type="PROSITE" id="PS50883">
    <property type="entry name" value="EAL"/>
    <property type="match status" value="1"/>
</dbReference>
<evidence type="ECO:0000313" key="7">
    <source>
        <dbReference type="Proteomes" id="UP001055125"/>
    </source>
</evidence>
<accession>A0ABQ4RT00</accession>
<dbReference type="InterPro" id="IPR001633">
    <property type="entry name" value="EAL_dom"/>
</dbReference>
<protein>
    <submittedName>
        <fullName evidence="6">Sensor histidine kinase RcsC</fullName>
    </submittedName>
</protein>
<dbReference type="PROSITE" id="PS50112">
    <property type="entry name" value="PAS"/>
    <property type="match status" value="1"/>
</dbReference>
<dbReference type="NCBIfam" id="TIGR00254">
    <property type="entry name" value="GGDEF"/>
    <property type="match status" value="1"/>
</dbReference>
<dbReference type="CDD" id="cd00130">
    <property type="entry name" value="PAS"/>
    <property type="match status" value="1"/>
</dbReference>
<dbReference type="Pfam" id="PF00072">
    <property type="entry name" value="Response_reg"/>
    <property type="match status" value="1"/>
</dbReference>
<dbReference type="Gene3D" id="3.40.50.2300">
    <property type="match status" value="1"/>
</dbReference>
<reference evidence="6" key="2">
    <citation type="submission" date="2021-08" db="EMBL/GenBank/DDBJ databases">
        <authorList>
            <person name="Tani A."/>
            <person name="Ola A."/>
            <person name="Ogura Y."/>
            <person name="Katsura K."/>
            <person name="Hayashi T."/>
        </authorList>
    </citation>
    <scope>NUCLEOTIDE SEQUENCE</scope>
    <source>
        <strain evidence="6">DSM 19015</strain>
    </source>
</reference>
<keyword evidence="1" id="KW-0597">Phosphoprotein</keyword>
<evidence type="ECO:0000259" key="3">
    <source>
        <dbReference type="PROSITE" id="PS50112"/>
    </source>
</evidence>
<dbReference type="SUPFAM" id="SSF55073">
    <property type="entry name" value="Nucleotide cyclase"/>
    <property type="match status" value="1"/>
</dbReference>
<evidence type="ECO:0000256" key="1">
    <source>
        <dbReference type="PROSITE-ProRule" id="PRU00169"/>
    </source>
</evidence>
<reference evidence="6" key="1">
    <citation type="journal article" date="2021" name="Front. Microbiol.">
        <title>Comprehensive Comparative Genomics and Phenotyping of Methylobacterium Species.</title>
        <authorList>
            <person name="Alessa O."/>
            <person name="Ogura Y."/>
            <person name="Fujitani Y."/>
            <person name="Takami H."/>
            <person name="Hayashi T."/>
            <person name="Sahin N."/>
            <person name="Tani A."/>
        </authorList>
    </citation>
    <scope>NUCLEOTIDE SEQUENCE</scope>
    <source>
        <strain evidence="6">DSM 19015</strain>
    </source>
</reference>
<evidence type="ECO:0000259" key="2">
    <source>
        <dbReference type="PROSITE" id="PS50110"/>
    </source>
</evidence>
<feature type="modified residue" description="4-aspartylphosphate" evidence="1">
    <location>
        <position position="622"/>
    </location>
</feature>
<name>A0ABQ4RT00_9HYPH</name>
<dbReference type="SUPFAM" id="SSF52172">
    <property type="entry name" value="CheY-like"/>
    <property type="match status" value="1"/>
</dbReference>
<dbReference type="PANTHER" id="PTHR44757:SF2">
    <property type="entry name" value="BIOFILM ARCHITECTURE MAINTENANCE PROTEIN MBAA"/>
    <property type="match status" value="1"/>
</dbReference>
<dbReference type="SMART" id="SM00448">
    <property type="entry name" value="REC"/>
    <property type="match status" value="1"/>
</dbReference>
<dbReference type="InterPro" id="IPR035965">
    <property type="entry name" value="PAS-like_dom_sf"/>
</dbReference>
<dbReference type="SMART" id="SM00267">
    <property type="entry name" value="GGDEF"/>
    <property type="match status" value="1"/>
</dbReference>
<dbReference type="InterPro" id="IPR043128">
    <property type="entry name" value="Rev_trsase/Diguanyl_cyclase"/>
</dbReference>
<dbReference type="InterPro" id="IPR000160">
    <property type="entry name" value="GGDEF_dom"/>
</dbReference>
<gene>
    <name evidence="6" type="primary">rcsC_3</name>
    <name evidence="6" type="ORF">OCOJLMKI_0296</name>
</gene>
<evidence type="ECO:0000313" key="6">
    <source>
        <dbReference type="EMBL" id="GJD93107.1"/>
    </source>
</evidence>
<dbReference type="Pfam" id="PF00990">
    <property type="entry name" value="GGDEF"/>
    <property type="match status" value="1"/>
</dbReference>
<dbReference type="InterPro" id="IPR011006">
    <property type="entry name" value="CheY-like_superfamily"/>
</dbReference>
<dbReference type="PROSITE" id="PS50110">
    <property type="entry name" value="RESPONSE_REGULATORY"/>
    <property type="match status" value="1"/>
</dbReference>
<evidence type="ECO:0000259" key="4">
    <source>
        <dbReference type="PROSITE" id="PS50883"/>
    </source>
</evidence>
<keyword evidence="6" id="KW-0418">Kinase</keyword>
<dbReference type="SMART" id="SM00052">
    <property type="entry name" value="EAL"/>
    <property type="match status" value="1"/>
</dbReference>
<sequence length="699" mass="75538">MNPEVVRELARGELARLRALSNVLVEGIAVFCADGTILEANLGLGALLGREPRDLIGRPMADLFAVPPPALPAAMRSAEVSLAGEGGAVPAELHVRTIELLGRQHVLLVFQDLRARRAAEERISRNARHDPLTGLRNRLGLEQALLAEQTRAERYGADFAVLCLDLDGFKAINDVHGHPAGDEALRIVAQRLTEVTRETDLAFRLGGDEFLILQAYTAEAHQSARLAERLVEAIGRPFLIGDVALSLGVSIGIAHFPTHGRDVDELLRNADAALYKAKQEGKNTHRFFDPSLNEALQRRRAIEAELMHAIDRSELDLTYEPEMEAASGAVIGFEVRLRWNSSRLGTVDPSVFMPIAEDAGLMTALGEWTIYEACRLAATWDRPLGIGLRISLFQFSSGDLALTFVQALRASNLDPSRLRVDLSEATLTKGGKRVAETLAKLRSLKVKLGLDEFGTGPASINALHEGGFDQLKLDPAGLREDDEALRRLRAIIAVGGVFGLRIAAPGVATPAQRDRLAALGCHVILGEVVSPPRAIQAFAPFTGAAAAPKPGGSGTLAAMRELLGQFQPASLPVLVVDDSEMVGDTLSAMLTAFGFAQVDRATDGGSALKKLRQRRYGLVISDWNMVPMSGIELLNRVRAEPSLRALRFLMLTANARSASRIEARNAGVDGFLVKPFRPDALALKIRELLSVPQDLDRVG</sequence>
<dbReference type="InterPro" id="IPR001789">
    <property type="entry name" value="Sig_transdc_resp-reg_receiver"/>
</dbReference>
<dbReference type="Gene3D" id="3.30.70.270">
    <property type="match status" value="1"/>
</dbReference>
<dbReference type="Pfam" id="PF00563">
    <property type="entry name" value="EAL"/>
    <property type="match status" value="1"/>
</dbReference>
<feature type="domain" description="GGDEF" evidence="5">
    <location>
        <begin position="157"/>
        <end position="290"/>
    </location>
</feature>
<dbReference type="InterPro" id="IPR052155">
    <property type="entry name" value="Biofilm_reg_signaling"/>
</dbReference>
<dbReference type="PANTHER" id="PTHR44757">
    <property type="entry name" value="DIGUANYLATE CYCLASE DGCP"/>
    <property type="match status" value="1"/>
</dbReference>
<feature type="domain" description="PAS" evidence="3">
    <location>
        <begin position="13"/>
        <end position="58"/>
    </location>
</feature>
<evidence type="ECO:0000259" key="5">
    <source>
        <dbReference type="PROSITE" id="PS50887"/>
    </source>
</evidence>
<dbReference type="PROSITE" id="PS50887">
    <property type="entry name" value="GGDEF"/>
    <property type="match status" value="1"/>
</dbReference>
<dbReference type="SMART" id="SM00091">
    <property type="entry name" value="PAS"/>
    <property type="match status" value="1"/>
</dbReference>
<dbReference type="Gene3D" id="3.30.450.20">
    <property type="entry name" value="PAS domain"/>
    <property type="match status" value="1"/>
</dbReference>
<proteinExistence type="predicted"/>
<dbReference type="InterPro" id="IPR000014">
    <property type="entry name" value="PAS"/>
</dbReference>
<dbReference type="GO" id="GO:0016301">
    <property type="term" value="F:kinase activity"/>
    <property type="evidence" value="ECO:0007669"/>
    <property type="project" value="UniProtKB-KW"/>
</dbReference>
<dbReference type="CDD" id="cd01948">
    <property type="entry name" value="EAL"/>
    <property type="match status" value="1"/>
</dbReference>
<dbReference type="CDD" id="cd01949">
    <property type="entry name" value="GGDEF"/>
    <property type="match status" value="1"/>
</dbReference>
<feature type="domain" description="Response regulatory" evidence="2">
    <location>
        <begin position="572"/>
        <end position="689"/>
    </location>
</feature>
<organism evidence="6 7">
    <name type="scientific">Methylobacterium iners</name>
    <dbReference type="NCBI Taxonomy" id="418707"/>
    <lineage>
        <taxon>Bacteria</taxon>
        <taxon>Pseudomonadati</taxon>
        <taxon>Pseudomonadota</taxon>
        <taxon>Alphaproteobacteria</taxon>
        <taxon>Hyphomicrobiales</taxon>
        <taxon>Methylobacteriaceae</taxon>
        <taxon>Methylobacterium</taxon>
    </lineage>
</organism>
<comment type="caution">
    <text evidence="6">The sequence shown here is derived from an EMBL/GenBank/DDBJ whole genome shotgun (WGS) entry which is preliminary data.</text>
</comment>
<dbReference type="EMBL" id="BPQP01000004">
    <property type="protein sequence ID" value="GJD93107.1"/>
    <property type="molecule type" value="Genomic_DNA"/>
</dbReference>